<keyword evidence="2" id="KW-1185">Reference proteome</keyword>
<dbReference type="OrthoDB" id="3649057at2759"/>
<name>A0A8H6RIN1_9PEZI</name>
<evidence type="ECO:0000313" key="2">
    <source>
        <dbReference type="Proteomes" id="UP000660729"/>
    </source>
</evidence>
<gene>
    <name evidence="1" type="ORF">HII31_06838</name>
</gene>
<evidence type="ECO:0008006" key="3">
    <source>
        <dbReference type="Google" id="ProtNLM"/>
    </source>
</evidence>
<dbReference type="EMBL" id="JABCIY010000155">
    <property type="protein sequence ID" value="KAF7191793.1"/>
    <property type="molecule type" value="Genomic_DNA"/>
</dbReference>
<sequence length="449" mass="50988">MPRSQWANIGYHSKLSPRPRCCSKWNPYEEPRLYCCGVCLSRCEQYFRLDLGNCLTLQIRIIGMATPTESTQTLDTCTSCAGSLPRPVLACFDCSGNNINTSSPTYCSTRCRSDDRDSHLKRCNQQNVVRSIYRAGELLQDAFYTWRRTAFDVNLRRIRKDGETLAIEEDVFLVPDGKSVFFDFPDDQLPDTNDKHKLLSFLSCSEASAWMYELVKKSFEGISTSIEELAHQVPPSKVHIKRYYAHGGYDRNLYNHEVLAIDCRNGKSYIVDLAGAQYGQYQAVMLLDEYLSTKLGTIQQLNGHGYMRAVKKQGLLGFGLMTMKDPSTGGKVDIRIHLVQRELSAVFNAAVSKWEEVNSMSISQLLISEHKLWECGKEQLLASIKRKMRAWIDAWETAGCPSIALPLSEQQLSPEEEQLLEPYHASMGDGTNRSAAYHRWISQRAQHFA</sequence>
<dbReference type="AlphaFoldDB" id="A0A8H6RIN1"/>
<dbReference type="Proteomes" id="UP000660729">
    <property type="component" value="Unassembled WGS sequence"/>
</dbReference>
<protein>
    <recommendedName>
        <fullName evidence="3">Suppressor of anucleate metulae protein B</fullName>
    </recommendedName>
</protein>
<reference evidence="1" key="1">
    <citation type="submission" date="2020-04" db="EMBL/GenBank/DDBJ databases">
        <title>Draft genome resource of the tomato pathogen Pseudocercospora fuligena.</title>
        <authorList>
            <person name="Zaccaron A."/>
        </authorList>
    </citation>
    <scope>NUCLEOTIDE SEQUENCE</scope>
    <source>
        <strain evidence="1">PF001</strain>
    </source>
</reference>
<organism evidence="1 2">
    <name type="scientific">Pseudocercospora fuligena</name>
    <dbReference type="NCBI Taxonomy" id="685502"/>
    <lineage>
        <taxon>Eukaryota</taxon>
        <taxon>Fungi</taxon>
        <taxon>Dikarya</taxon>
        <taxon>Ascomycota</taxon>
        <taxon>Pezizomycotina</taxon>
        <taxon>Dothideomycetes</taxon>
        <taxon>Dothideomycetidae</taxon>
        <taxon>Mycosphaerellales</taxon>
        <taxon>Mycosphaerellaceae</taxon>
        <taxon>Pseudocercospora</taxon>
    </lineage>
</organism>
<accession>A0A8H6RIN1</accession>
<comment type="caution">
    <text evidence="1">The sequence shown here is derived from an EMBL/GenBank/DDBJ whole genome shotgun (WGS) entry which is preliminary data.</text>
</comment>
<evidence type="ECO:0000313" key="1">
    <source>
        <dbReference type="EMBL" id="KAF7191793.1"/>
    </source>
</evidence>
<proteinExistence type="predicted"/>